<evidence type="ECO:0000256" key="1">
    <source>
        <dbReference type="SAM" id="Phobius"/>
    </source>
</evidence>
<feature type="transmembrane region" description="Helical" evidence="1">
    <location>
        <begin position="311"/>
        <end position="331"/>
    </location>
</feature>
<feature type="transmembrane region" description="Helical" evidence="1">
    <location>
        <begin position="338"/>
        <end position="361"/>
    </location>
</feature>
<sequence>MISFATGNPALAAVVAALWVALLLYGASAVWWLLEATVLARGGRVEPDEVEWGYDDVQVRILTIDAEEVVQATVNAVPQALDDVRVIAEKPIDVEGADVHVVPEEFECDATNKGRAVEWARRVVPCDREYVLYLDEDTIMAGFEGLPDADVVQFTEKPLYTGSRVAYLSEIFRVGYQYEQFAFHKLRYPLYAWGGGVAVRHSLEQSITWDVATITEDTNFIWRAADQLGVSFAVLDVRFRNQAPPSLRAMAKQRRRWISGTRADGHLLPLRYRPVYYTRVIAWSLSPLVPLLVFASLIFPGTAPGMEWYRTASLALFGILFVYTLVGAAAYDKHPLTWPIYLLLTPVAFLAHSAGALWGIVSPVTTFEVTEKVTPDAVERVHESMEPGTVTDHDGSKRLMRESDEEFTFDVFDD</sequence>
<feature type="transmembrane region" description="Helical" evidence="1">
    <location>
        <begin position="280"/>
        <end position="299"/>
    </location>
</feature>
<gene>
    <name evidence="3" type="ORF">GLW36_07870</name>
</gene>
<dbReference type="InterPro" id="IPR001173">
    <property type="entry name" value="Glyco_trans_2-like"/>
</dbReference>
<evidence type="ECO:0000313" key="4">
    <source>
        <dbReference type="Proteomes" id="UP000460194"/>
    </source>
</evidence>
<dbReference type="EMBL" id="WMEO01000010">
    <property type="protein sequence ID" value="MYL16568.1"/>
    <property type="molecule type" value="Genomic_DNA"/>
</dbReference>
<dbReference type="RefSeq" id="WP_004595182.1">
    <property type="nucleotide sequence ID" value="NZ_WMEO01000010.1"/>
</dbReference>
<dbReference type="InterPro" id="IPR027389">
    <property type="entry name" value="B_mannosylTrfase_Bre-3/Egh"/>
</dbReference>
<dbReference type="Pfam" id="PF13632">
    <property type="entry name" value="Glyco_trans_2_3"/>
    <property type="match status" value="1"/>
</dbReference>
<accession>A0A6B1IDE6</accession>
<dbReference type="PANTHER" id="PTHR16779:SF1">
    <property type="entry name" value="BETA-1,4-MANNOSYLTRANSFERASE EGH"/>
    <property type="match status" value="1"/>
</dbReference>
<keyword evidence="1" id="KW-1133">Transmembrane helix</keyword>
<keyword evidence="1" id="KW-0812">Transmembrane</keyword>
<dbReference type="Proteomes" id="UP000460194">
    <property type="component" value="Unassembled WGS sequence"/>
</dbReference>
<name>A0A6B1IDE6_9EURY</name>
<organism evidence="3 4">
    <name type="scientific">Halorubrum distributum</name>
    <dbReference type="NCBI Taxonomy" id="29283"/>
    <lineage>
        <taxon>Archaea</taxon>
        <taxon>Methanobacteriati</taxon>
        <taxon>Methanobacteriota</taxon>
        <taxon>Stenosarchaea group</taxon>
        <taxon>Halobacteria</taxon>
        <taxon>Halobacteriales</taxon>
        <taxon>Haloferacaceae</taxon>
        <taxon>Halorubrum</taxon>
        <taxon>Halorubrum distributum group</taxon>
    </lineage>
</organism>
<comment type="caution">
    <text evidence="3">The sequence shown here is derived from an EMBL/GenBank/DDBJ whole genome shotgun (WGS) entry which is preliminary data.</text>
</comment>
<dbReference type="PANTHER" id="PTHR16779">
    <property type="entry name" value="BETA-1,4-MANNOSYLTRANSFERASE EGH"/>
    <property type="match status" value="1"/>
</dbReference>
<protein>
    <submittedName>
        <fullName evidence="3">Glycosyltransferase family 2 protein</fullName>
    </submittedName>
</protein>
<proteinExistence type="predicted"/>
<evidence type="ECO:0000313" key="3">
    <source>
        <dbReference type="EMBL" id="MYL16568.1"/>
    </source>
</evidence>
<dbReference type="GO" id="GO:0019187">
    <property type="term" value="F:beta-1,4-mannosyltransferase activity"/>
    <property type="evidence" value="ECO:0007669"/>
    <property type="project" value="InterPro"/>
</dbReference>
<dbReference type="AlphaFoldDB" id="A0A6B1IDE6"/>
<dbReference type="InterPro" id="IPR029044">
    <property type="entry name" value="Nucleotide-diphossugar_trans"/>
</dbReference>
<feature type="domain" description="Glycosyltransferase 2-like" evidence="2">
    <location>
        <begin position="130"/>
        <end position="316"/>
    </location>
</feature>
<evidence type="ECO:0000259" key="2">
    <source>
        <dbReference type="Pfam" id="PF13632"/>
    </source>
</evidence>
<keyword evidence="1" id="KW-0472">Membrane</keyword>
<reference evidence="3 4" key="1">
    <citation type="submission" date="2019-11" db="EMBL/GenBank/DDBJ databases">
        <title>Genome sequences of 17 halophilic strains isolated from different environments.</title>
        <authorList>
            <person name="Furrow R.E."/>
        </authorList>
    </citation>
    <scope>NUCLEOTIDE SEQUENCE [LARGE SCALE GENOMIC DNA]</scope>
    <source>
        <strain evidence="3 4">22517_05_Cabo</strain>
    </source>
</reference>
<dbReference type="SUPFAM" id="SSF53448">
    <property type="entry name" value="Nucleotide-diphospho-sugar transferases"/>
    <property type="match status" value="1"/>
</dbReference>
<dbReference type="GO" id="GO:0005737">
    <property type="term" value="C:cytoplasm"/>
    <property type="evidence" value="ECO:0007669"/>
    <property type="project" value="TreeGrafter"/>
</dbReference>
<keyword evidence="3" id="KW-0808">Transferase</keyword>
<feature type="transmembrane region" description="Helical" evidence="1">
    <location>
        <begin position="12"/>
        <end position="34"/>
    </location>
</feature>